<sequence length="59" mass="6339">RTYSSFRGSIASEALPLLQSLKTSEADIFPEAEIELFLNTLLVEGGICQLEVEGGPAVK</sequence>
<feature type="non-terminal residue" evidence="1">
    <location>
        <position position="1"/>
    </location>
</feature>
<proteinExistence type="predicted"/>
<evidence type="ECO:0000313" key="1">
    <source>
        <dbReference type="EMBL" id="MCI19985.1"/>
    </source>
</evidence>
<dbReference type="Proteomes" id="UP000265520">
    <property type="component" value="Unassembled WGS sequence"/>
</dbReference>
<keyword evidence="2" id="KW-1185">Reference proteome</keyword>
<organism evidence="1 2">
    <name type="scientific">Trifolium medium</name>
    <dbReference type="NCBI Taxonomy" id="97028"/>
    <lineage>
        <taxon>Eukaryota</taxon>
        <taxon>Viridiplantae</taxon>
        <taxon>Streptophyta</taxon>
        <taxon>Embryophyta</taxon>
        <taxon>Tracheophyta</taxon>
        <taxon>Spermatophyta</taxon>
        <taxon>Magnoliopsida</taxon>
        <taxon>eudicotyledons</taxon>
        <taxon>Gunneridae</taxon>
        <taxon>Pentapetalae</taxon>
        <taxon>rosids</taxon>
        <taxon>fabids</taxon>
        <taxon>Fabales</taxon>
        <taxon>Fabaceae</taxon>
        <taxon>Papilionoideae</taxon>
        <taxon>50 kb inversion clade</taxon>
        <taxon>NPAAA clade</taxon>
        <taxon>Hologalegina</taxon>
        <taxon>IRL clade</taxon>
        <taxon>Trifolieae</taxon>
        <taxon>Trifolium</taxon>
    </lineage>
</organism>
<dbReference type="AlphaFoldDB" id="A0A392Q9Q7"/>
<comment type="caution">
    <text evidence="1">The sequence shown here is derived from an EMBL/GenBank/DDBJ whole genome shotgun (WGS) entry which is preliminary data.</text>
</comment>
<dbReference type="EMBL" id="LXQA010117535">
    <property type="protein sequence ID" value="MCI19985.1"/>
    <property type="molecule type" value="Genomic_DNA"/>
</dbReference>
<accession>A0A392Q9Q7</accession>
<reference evidence="1 2" key="1">
    <citation type="journal article" date="2018" name="Front. Plant Sci.">
        <title>Red Clover (Trifolium pratense) and Zigzag Clover (T. medium) - A Picture of Genomic Similarities and Differences.</title>
        <authorList>
            <person name="Dluhosova J."/>
            <person name="Istvanek J."/>
            <person name="Nedelnik J."/>
            <person name="Repkova J."/>
        </authorList>
    </citation>
    <scope>NUCLEOTIDE SEQUENCE [LARGE SCALE GENOMIC DNA]</scope>
    <source>
        <strain evidence="2">cv. 10/8</strain>
        <tissue evidence="1">Leaf</tissue>
    </source>
</reference>
<name>A0A392Q9Q7_9FABA</name>
<evidence type="ECO:0000313" key="2">
    <source>
        <dbReference type="Proteomes" id="UP000265520"/>
    </source>
</evidence>
<protein>
    <submittedName>
        <fullName evidence="1">Uncharacterized protein</fullName>
    </submittedName>
</protein>